<feature type="region of interest" description="Disordered" evidence="1">
    <location>
        <begin position="199"/>
        <end position="218"/>
    </location>
</feature>
<name>A0A4Z0YD16_9PEZI</name>
<evidence type="ECO:0000313" key="3">
    <source>
        <dbReference type="Proteomes" id="UP000297716"/>
    </source>
</evidence>
<organism evidence="2 3">
    <name type="scientific">Xylaria hypoxylon</name>
    <dbReference type="NCBI Taxonomy" id="37992"/>
    <lineage>
        <taxon>Eukaryota</taxon>
        <taxon>Fungi</taxon>
        <taxon>Dikarya</taxon>
        <taxon>Ascomycota</taxon>
        <taxon>Pezizomycotina</taxon>
        <taxon>Sordariomycetes</taxon>
        <taxon>Xylariomycetidae</taxon>
        <taxon>Xylariales</taxon>
        <taxon>Xylariaceae</taxon>
        <taxon>Xylaria</taxon>
    </lineage>
</organism>
<protein>
    <submittedName>
        <fullName evidence="2">Uncharacterized protein</fullName>
    </submittedName>
</protein>
<accession>A0A4Z0YD16</accession>
<dbReference type="AlphaFoldDB" id="A0A4Z0YD16"/>
<dbReference type="STRING" id="37992.A0A4Z0YD16"/>
<proteinExistence type="predicted"/>
<evidence type="ECO:0000313" key="2">
    <source>
        <dbReference type="EMBL" id="TGJ81874.1"/>
    </source>
</evidence>
<evidence type="ECO:0000256" key="1">
    <source>
        <dbReference type="SAM" id="MobiDB-lite"/>
    </source>
</evidence>
<reference evidence="2 3" key="1">
    <citation type="submission" date="2019-03" db="EMBL/GenBank/DDBJ databases">
        <title>Draft genome sequence of Xylaria hypoxylon DSM 108379, a ubiquitous saprotrophic-parasitic fungi on hardwood.</title>
        <authorList>
            <person name="Buettner E."/>
            <person name="Leonhardt S."/>
            <person name="Gebauer A.M."/>
            <person name="Liers C."/>
            <person name="Hofrichter M."/>
            <person name="Kellner H."/>
        </authorList>
    </citation>
    <scope>NUCLEOTIDE SEQUENCE [LARGE SCALE GENOMIC DNA]</scope>
    <source>
        <strain evidence="2 3">DSM 108379</strain>
    </source>
</reference>
<keyword evidence="3" id="KW-1185">Reference proteome</keyword>
<dbReference type="Proteomes" id="UP000297716">
    <property type="component" value="Unassembled WGS sequence"/>
</dbReference>
<feature type="compositionally biased region" description="Acidic residues" evidence="1">
    <location>
        <begin position="199"/>
        <end position="213"/>
    </location>
</feature>
<feature type="region of interest" description="Disordered" evidence="1">
    <location>
        <begin position="70"/>
        <end position="89"/>
    </location>
</feature>
<comment type="caution">
    <text evidence="2">The sequence shown here is derived from an EMBL/GenBank/DDBJ whole genome shotgun (WGS) entry which is preliminary data.</text>
</comment>
<dbReference type="OrthoDB" id="409136at2759"/>
<dbReference type="EMBL" id="SKBN01000150">
    <property type="protein sequence ID" value="TGJ81874.1"/>
    <property type="molecule type" value="Genomic_DNA"/>
</dbReference>
<sequence length="438" mass="47869">MIGKKPENANPILMLCCADVNAAKEAEATVRESGVLEKHEGFGLGIINLPLEHPGPVRRLIDQIWPPSPGPSYPGQSFTRPSLPTPPPLPSSVSLSLDIPLSLRIIDFDSLETQGSSGSGTYTIAVFALSSEPRMGRRIFTADGSRGPTHFATAGIILDVGGDFYQLTVGHLFEPEDDVSDAGFPPLSSGYCYFDGQSDDEDCDSDQDAEIESSDNRTSKDLRSCDQLISYPTSEWTSGRSCDDMLRLLNMGSNEESEGSSSSTFRHTSRNHEMKRSYNISKRIPIGYCNRTLRRFPIDYAIIALPYVSMETMDTRLNSIPGHDHLHVTGIAGPSNRMRDIIVVTSSGVINGELLPGSVSYRSHDSFSFQELFQISLQEAVFEGDCGSPVLDRLNGDFYGHIIMGVTGTNWAYIMPATDILQHLRSNTGKCVKVATLS</sequence>
<gene>
    <name evidence="2" type="ORF">E0Z10_g6897</name>
</gene>